<proteinExistence type="predicted"/>
<protein>
    <submittedName>
        <fullName evidence="1">Uncharacterized protein</fullName>
    </submittedName>
</protein>
<evidence type="ECO:0000313" key="1">
    <source>
        <dbReference type="EMBL" id="WVO21962.1"/>
    </source>
</evidence>
<keyword evidence="2" id="KW-1185">Reference proteome</keyword>
<sequence length="167" mass="19592">MHFKLPQGGENAPRIKHFSDLFHGSNPASLIHRKGSHAKTYGLEEREKKQCSLKVLTVVGTSWILVHLWRRMPRDVALFATPRLPEVFDVPRPLSFVSKVEDFWKVVAKEIYEITEFTEYERRDMLEFVFREDEARFGATRAGITAVRLIGGLQKEFMKWQAMQKRW</sequence>
<reference evidence="1 2" key="1">
    <citation type="submission" date="2024-01" db="EMBL/GenBank/DDBJ databases">
        <title>Comparative genomics of Cryptococcus and Kwoniella reveals pathogenesis evolution and contrasting modes of karyotype evolution via chromosome fusion or intercentromeric recombination.</title>
        <authorList>
            <person name="Coelho M.A."/>
            <person name="David-Palma M."/>
            <person name="Shea T."/>
            <person name="Bowers K."/>
            <person name="McGinley-Smith S."/>
            <person name="Mohammad A.W."/>
            <person name="Gnirke A."/>
            <person name="Yurkov A.M."/>
            <person name="Nowrousian M."/>
            <person name="Sun S."/>
            <person name="Cuomo C.A."/>
            <person name="Heitman J."/>
        </authorList>
    </citation>
    <scope>NUCLEOTIDE SEQUENCE [LARGE SCALE GENOMIC DNA]</scope>
    <source>
        <strain evidence="1 2">7685027</strain>
    </source>
</reference>
<accession>A0ABZ2AX09</accession>
<name>A0ABZ2AX09_9TREE</name>
<gene>
    <name evidence="1" type="ORF">IAS62_003282</name>
</gene>
<dbReference type="RefSeq" id="XP_064721201.1">
    <property type="nucleotide sequence ID" value="XM_064865129.1"/>
</dbReference>
<dbReference type="Proteomes" id="UP001432216">
    <property type="component" value="Chromosome 5"/>
</dbReference>
<evidence type="ECO:0000313" key="2">
    <source>
        <dbReference type="Proteomes" id="UP001432216"/>
    </source>
</evidence>
<dbReference type="EMBL" id="CP143810">
    <property type="protein sequence ID" value="WVO21962.1"/>
    <property type="molecule type" value="Genomic_DNA"/>
</dbReference>
<dbReference type="GeneID" id="89990055"/>
<organism evidence="1 2">
    <name type="scientific">Cryptococcus decagattii</name>
    <dbReference type="NCBI Taxonomy" id="1859122"/>
    <lineage>
        <taxon>Eukaryota</taxon>
        <taxon>Fungi</taxon>
        <taxon>Dikarya</taxon>
        <taxon>Basidiomycota</taxon>
        <taxon>Agaricomycotina</taxon>
        <taxon>Tremellomycetes</taxon>
        <taxon>Tremellales</taxon>
        <taxon>Cryptococcaceae</taxon>
        <taxon>Cryptococcus</taxon>
        <taxon>Cryptococcus gattii species complex</taxon>
    </lineage>
</organism>